<proteinExistence type="predicted"/>
<dbReference type="InterPro" id="IPR032466">
    <property type="entry name" value="Metal_Hydrolase"/>
</dbReference>
<keyword evidence="1" id="KW-0732">Signal</keyword>
<dbReference type="AlphaFoldDB" id="A0A918XVN8"/>
<dbReference type="Proteomes" id="UP000630353">
    <property type="component" value="Unassembled WGS sequence"/>
</dbReference>
<reference evidence="3" key="2">
    <citation type="submission" date="2020-09" db="EMBL/GenBank/DDBJ databases">
        <authorList>
            <person name="Sun Q."/>
            <person name="Kim S."/>
        </authorList>
    </citation>
    <scope>NUCLEOTIDE SEQUENCE</scope>
    <source>
        <strain evidence="3">KCTC 42651</strain>
    </source>
</reference>
<reference evidence="3" key="1">
    <citation type="journal article" date="2014" name="Int. J. Syst. Evol. Microbiol.">
        <title>Complete genome sequence of Corynebacterium casei LMG S-19264T (=DSM 44701T), isolated from a smear-ripened cheese.</title>
        <authorList>
            <consortium name="US DOE Joint Genome Institute (JGI-PGF)"/>
            <person name="Walter F."/>
            <person name="Albersmeier A."/>
            <person name="Kalinowski J."/>
            <person name="Ruckert C."/>
        </authorList>
    </citation>
    <scope>NUCLEOTIDE SEQUENCE</scope>
    <source>
        <strain evidence="3">KCTC 42651</strain>
    </source>
</reference>
<accession>A0A918XVN8</accession>
<sequence length="504" mass="54900">MVLAVAAAGALATLLGAVSPAGADEIRDRARRLILDSFVVDGNLSPATWQVNPDCGAGDALGCWDNVSVPTFTVIRDRMGVDLLSTSGNIRTSAQRRVKRVLTSNDIDEARWANHVGVIRYIQKPGAVDIAGVANPLGNTALLARNRAQAWFDDGIRIVQLAYNANENARLVTAAFDSRYGGGSNQDAGVRINGTGNCGGAGAPPCVPLTPLGRQLVDAMLDRFMIVDLSHVGRATALEVARIAKDRNRPVIANHANARAVYADTVSRNHDDDVICAIARTGGVVGVTPIRFMLSNSPLNTGGKWANRELLVDHINHIARDVDCRDDAGRRIRMIEHVAVASDSYVNGMPTPSTWLNVRGFNDRDRWMDLAELMIRRHGYSDSDIRRVFGANLMRVYRAALPGLTRPVLPLDAGNVEPALPRAPRITWSPPQAQRVAPATAYYVYLYRRDAAGNRVFMTVLPAANQTQAQLPRLRANGRYSLFVRATNGAQRVNSTWFDFRVRG</sequence>
<feature type="signal peptide" evidence="1">
    <location>
        <begin position="1"/>
        <end position="23"/>
    </location>
</feature>
<evidence type="ECO:0000313" key="3">
    <source>
        <dbReference type="EMBL" id="GHD58462.1"/>
    </source>
</evidence>
<dbReference type="SUPFAM" id="SSF49265">
    <property type="entry name" value="Fibronectin type III"/>
    <property type="match status" value="1"/>
</dbReference>
<feature type="domain" description="Fibronectin type-III" evidence="2">
    <location>
        <begin position="407"/>
        <end position="504"/>
    </location>
</feature>
<dbReference type="CDD" id="cd00063">
    <property type="entry name" value="FN3"/>
    <property type="match status" value="1"/>
</dbReference>
<dbReference type="PROSITE" id="PS50853">
    <property type="entry name" value="FN3"/>
    <property type="match status" value="1"/>
</dbReference>
<dbReference type="Gene3D" id="2.60.40.10">
    <property type="entry name" value="Immunoglobulins"/>
    <property type="match status" value="1"/>
</dbReference>
<dbReference type="InterPro" id="IPR036116">
    <property type="entry name" value="FN3_sf"/>
</dbReference>
<evidence type="ECO:0000259" key="2">
    <source>
        <dbReference type="PROSITE" id="PS50853"/>
    </source>
</evidence>
<dbReference type="PROSITE" id="PS51365">
    <property type="entry name" value="RENAL_DIPEPTIDASE_2"/>
    <property type="match status" value="1"/>
</dbReference>
<evidence type="ECO:0000313" key="4">
    <source>
        <dbReference type="Proteomes" id="UP000630353"/>
    </source>
</evidence>
<dbReference type="PANTHER" id="PTHR10443">
    <property type="entry name" value="MICROSOMAL DIPEPTIDASE"/>
    <property type="match status" value="1"/>
</dbReference>
<dbReference type="InterPro" id="IPR008257">
    <property type="entry name" value="Pept_M19"/>
</dbReference>
<dbReference type="GO" id="GO:0070573">
    <property type="term" value="F:metallodipeptidase activity"/>
    <property type="evidence" value="ECO:0007669"/>
    <property type="project" value="InterPro"/>
</dbReference>
<dbReference type="SUPFAM" id="SSF51556">
    <property type="entry name" value="Metallo-dependent hydrolases"/>
    <property type="match status" value="1"/>
</dbReference>
<dbReference type="EMBL" id="BMZS01000010">
    <property type="protein sequence ID" value="GHD58462.1"/>
    <property type="molecule type" value="Genomic_DNA"/>
</dbReference>
<gene>
    <name evidence="3" type="ORF">GCM10017083_41460</name>
</gene>
<dbReference type="GO" id="GO:0006508">
    <property type="term" value="P:proteolysis"/>
    <property type="evidence" value="ECO:0007669"/>
    <property type="project" value="InterPro"/>
</dbReference>
<feature type="chain" id="PRO_5037954957" description="Fibronectin type-III domain-containing protein" evidence="1">
    <location>
        <begin position="24"/>
        <end position="504"/>
    </location>
</feature>
<dbReference type="InterPro" id="IPR013783">
    <property type="entry name" value="Ig-like_fold"/>
</dbReference>
<name>A0A918XVN8_9PROT</name>
<dbReference type="Gene3D" id="3.20.20.140">
    <property type="entry name" value="Metal-dependent hydrolases"/>
    <property type="match status" value="1"/>
</dbReference>
<evidence type="ECO:0000256" key="1">
    <source>
        <dbReference type="SAM" id="SignalP"/>
    </source>
</evidence>
<protein>
    <recommendedName>
        <fullName evidence="2">Fibronectin type-III domain-containing protein</fullName>
    </recommendedName>
</protein>
<organism evidence="3 4">
    <name type="scientific">Thalassobaculum fulvum</name>
    <dbReference type="NCBI Taxonomy" id="1633335"/>
    <lineage>
        <taxon>Bacteria</taxon>
        <taxon>Pseudomonadati</taxon>
        <taxon>Pseudomonadota</taxon>
        <taxon>Alphaproteobacteria</taxon>
        <taxon>Rhodospirillales</taxon>
        <taxon>Thalassobaculaceae</taxon>
        <taxon>Thalassobaculum</taxon>
    </lineage>
</organism>
<comment type="caution">
    <text evidence="3">The sequence shown here is derived from an EMBL/GenBank/DDBJ whole genome shotgun (WGS) entry which is preliminary data.</text>
</comment>
<dbReference type="PANTHER" id="PTHR10443:SF12">
    <property type="entry name" value="DIPEPTIDASE"/>
    <property type="match status" value="1"/>
</dbReference>
<keyword evidence="4" id="KW-1185">Reference proteome</keyword>
<dbReference type="Pfam" id="PF01244">
    <property type="entry name" value="Peptidase_M19"/>
    <property type="match status" value="1"/>
</dbReference>
<dbReference type="InterPro" id="IPR003961">
    <property type="entry name" value="FN3_dom"/>
</dbReference>